<sequence>MEHRFKYCPKTTSESFLVVALSRCLLSFDDAISKNDENNKIALPQFIKGETVIDMDLVEADQAFQQGRDRNRSMDLAFAVEDVDSSERCLVLVELKLNHIDVRRNLKQIELENKIAGSLLVLKNGIAIYPTFFFIFADDLIQQAINKLFRFYPDPAVRQTRKAETIQGLKKLFFDY</sequence>
<keyword evidence="2" id="KW-1185">Reference proteome</keyword>
<name>A0ABP8NLI0_9BACT</name>
<protein>
    <submittedName>
        <fullName evidence="1">Uncharacterized protein</fullName>
    </submittedName>
</protein>
<evidence type="ECO:0000313" key="2">
    <source>
        <dbReference type="Proteomes" id="UP001500067"/>
    </source>
</evidence>
<comment type="caution">
    <text evidence="1">The sequence shown here is derived from an EMBL/GenBank/DDBJ whole genome shotgun (WGS) entry which is preliminary data.</text>
</comment>
<dbReference type="EMBL" id="BAABFA010000015">
    <property type="protein sequence ID" value="GAA4467327.1"/>
    <property type="molecule type" value="Genomic_DNA"/>
</dbReference>
<organism evidence="1 2">
    <name type="scientific">Nemorincola caseinilytica</name>
    <dbReference type="NCBI Taxonomy" id="2054315"/>
    <lineage>
        <taxon>Bacteria</taxon>
        <taxon>Pseudomonadati</taxon>
        <taxon>Bacteroidota</taxon>
        <taxon>Chitinophagia</taxon>
        <taxon>Chitinophagales</taxon>
        <taxon>Chitinophagaceae</taxon>
        <taxon>Nemorincola</taxon>
    </lineage>
</organism>
<gene>
    <name evidence="1" type="ORF">GCM10023093_23040</name>
</gene>
<evidence type="ECO:0000313" key="1">
    <source>
        <dbReference type="EMBL" id="GAA4467327.1"/>
    </source>
</evidence>
<dbReference type="Proteomes" id="UP001500067">
    <property type="component" value="Unassembled WGS sequence"/>
</dbReference>
<dbReference type="RefSeq" id="WP_345083328.1">
    <property type="nucleotide sequence ID" value="NZ_BAABFA010000015.1"/>
</dbReference>
<accession>A0ABP8NLI0</accession>
<reference evidence="2" key="1">
    <citation type="journal article" date="2019" name="Int. J. Syst. Evol. Microbiol.">
        <title>The Global Catalogue of Microorganisms (GCM) 10K type strain sequencing project: providing services to taxonomists for standard genome sequencing and annotation.</title>
        <authorList>
            <consortium name="The Broad Institute Genomics Platform"/>
            <consortium name="The Broad Institute Genome Sequencing Center for Infectious Disease"/>
            <person name="Wu L."/>
            <person name="Ma J."/>
        </authorList>
    </citation>
    <scope>NUCLEOTIDE SEQUENCE [LARGE SCALE GENOMIC DNA]</scope>
    <source>
        <strain evidence="2">JCM 32105</strain>
    </source>
</reference>
<proteinExistence type="predicted"/>